<dbReference type="SUPFAM" id="SSF56322">
    <property type="entry name" value="ADC synthase"/>
    <property type="match status" value="1"/>
</dbReference>
<evidence type="ECO:0000259" key="11">
    <source>
        <dbReference type="Pfam" id="PF04715"/>
    </source>
</evidence>
<feature type="region of interest" description="Disordered" evidence="9">
    <location>
        <begin position="206"/>
        <end position="227"/>
    </location>
</feature>
<dbReference type="EMBL" id="UINC01028591">
    <property type="protein sequence ID" value="SVB09837.1"/>
    <property type="molecule type" value="Genomic_DNA"/>
</dbReference>
<evidence type="ECO:0000256" key="7">
    <source>
        <dbReference type="ARBA" id="ARBA00025634"/>
    </source>
</evidence>
<dbReference type="PANTHER" id="PTHR11236">
    <property type="entry name" value="AMINOBENZOATE/ANTHRANILATE SYNTHASE"/>
    <property type="match status" value="1"/>
</dbReference>
<dbReference type="Gene3D" id="3.60.120.10">
    <property type="entry name" value="Anthranilate synthase"/>
    <property type="match status" value="1"/>
</dbReference>
<dbReference type="GO" id="GO:0000162">
    <property type="term" value="P:L-tryptophan biosynthetic process"/>
    <property type="evidence" value="ECO:0007669"/>
    <property type="project" value="TreeGrafter"/>
</dbReference>
<dbReference type="InterPro" id="IPR019999">
    <property type="entry name" value="Anth_synth_I-like"/>
</dbReference>
<evidence type="ECO:0000256" key="8">
    <source>
        <dbReference type="ARBA" id="ARBA00047683"/>
    </source>
</evidence>
<comment type="cofactor">
    <cofactor evidence="1">
        <name>Mg(2+)</name>
        <dbReference type="ChEBI" id="CHEBI:18420"/>
    </cofactor>
</comment>
<comment type="function">
    <text evidence="7">Part of a heterotetrameric complex that catalyzes the two-step biosynthesis of anthranilate, an intermediate in the biosynthesis of L-tryptophan. In the first step, the glutamine-binding beta subunit (TrpG) of anthranilate synthase (AS) provides the glutamine amidotransferase activity which generates ammonia as a substrate that, along with chorismate, is used in the second step, catalyzed by the large alpha subunit of AS (TrpE) to produce anthranilate. In the absence of TrpG, TrpE can synthesize anthranilate directly from chorismate and high concentrations of ammonia.</text>
</comment>
<dbReference type="Pfam" id="PF04715">
    <property type="entry name" value="Anth_synt_I_N"/>
    <property type="match status" value="1"/>
</dbReference>
<comment type="subunit">
    <text evidence="2">Heterotetramer consisting of two non-identical subunits: a beta subunit (TrpG) and a large alpha subunit (TrpE).</text>
</comment>
<gene>
    <name evidence="12" type="ORF">METZ01_LOCUS162691</name>
</gene>
<proteinExistence type="predicted"/>
<dbReference type="GO" id="GO:0004049">
    <property type="term" value="F:anthranilate synthase activity"/>
    <property type="evidence" value="ECO:0007669"/>
    <property type="project" value="UniProtKB-EC"/>
</dbReference>
<evidence type="ECO:0000256" key="1">
    <source>
        <dbReference type="ARBA" id="ARBA00001946"/>
    </source>
</evidence>
<evidence type="ECO:0000256" key="4">
    <source>
        <dbReference type="ARBA" id="ARBA00022723"/>
    </source>
</evidence>
<dbReference type="InterPro" id="IPR015890">
    <property type="entry name" value="Chorismate_C"/>
</dbReference>
<dbReference type="InterPro" id="IPR005801">
    <property type="entry name" value="ADC_synthase"/>
</dbReference>
<comment type="catalytic activity">
    <reaction evidence="8">
        <text>chorismate + L-glutamine = anthranilate + pyruvate + L-glutamate + H(+)</text>
        <dbReference type="Rhea" id="RHEA:21732"/>
        <dbReference type="ChEBI" id="CHEBI:15361"/>
        <dbReference type="ChEBI" id="CHEBI:15378"/>
        <dbReference type="ChEBI" id="CHEBI:16567"/>
        <dbReference type="ChEBI" id="CHEBI:29748"/>
        <dbReference type="ChEBI" id="CHEBI:29985"/>
        <dbReference type="ChEBI" id="CHEBI:58359"/>
        <dbReference type="EC" id="4.1.3.27"/>
    </reaction>
</comment>
<feature type="domain" description="Anthranilate synthase component I N-terminal" evidence="11">
    <location>
        <begin position="29"/>
        <end position="164"/>
    </location>
</feature>
<dbReference type="InterPro" id="IPR006805">
    <property type="entry name" value="Anth_synth_I_N"/>
</dbReference>
<keyword evidence="5" id="KW-0460">Magnesium</keyword>
<feature type="non-terminal residue" evidence="12">
    <location>
        <position position="329"/>
    </location>
</feature>
<organism evidence="12">
    <name type="scientific">marine metagenome</name>
    <dbReference type="NCBI Taxonomy" id="408172"/>
    <lineage>
        <taxon>unclassified sequences</taxon>
        <taxon>metagenomes</taxon>
        <taxon>ecological metagenomes</taxon>
    </lineage>
</organism>
<protein>
    <recommendedName>
        <fullName evidence="3">Anthranilate synthase component 1</fullName>
    </recommendedName>
</protein>
<dbReference type="PANTHER" id="PTHR11236:SF48">
    <property type="entry name" value="ISOCHORISMATE SYNTHASE MENF"/>
    <property type="match status" value="1"/>
</dbReference>
<feature type="domain" description="Chorismate-utilising enzyme C-terminal" evidence="10">
    <location>
        <begin position="230"/>
        <end position="328"/>
    </location>
</feature>
<keyword evidence="4" id="KW-0479">Metal-binding</keyword>
<evidence type="ECO:0000256" key="3">
    <source>
        <dbReference type="ARBA" id="ARBA00020653"/>
    </source>
</evidence>
<keyword evidence="6" id="KW-0456">Lyase</keyword>
<evidence type="ECO:0000313" key="12">
    <source>
        <dbReference type="EMBL" id="SVB09837.1"/>
    </source>
</evidence>
<dbReference type="AlphaFoldDB" id="A0A382B9C5"/>
<evidence type="ECO:0000256" key="2">
    <source>
        <dbReference type="ARBA" id="ARBA00011575"/>
    </source>
</evidence>
<dbReference type="Pfam" id="PF00425">
    <property type="entry name" value="Chorismate_bind"/>
    <property type="match status" value="1"/>
</dbReference>
<evidence type="ECO:0000256" key="5">
    <source>
        <dbReference type="ARBA" id="ARBA00022842"/>
    </source>
</evidence>
<evidence type="ECO:0000259" key="10">
    <source>
        <dbReference type="Pfam" id="PF00425"/>
    </source>
</evidence>
<accession>A0A382B9C5</accession>
<evidence type="ECO:0000256" key="9">
    <source>
        <dbReference type="SAM" id="MobiDB-lite"/>
    </source>
</evidence>
<dbReference type="GO" id="GO:0046872">
    <property type="term" value="F:metal ion binding"/>
    <property type="evidence" value="ECO:0007669"/>
    <property type="project" value="UniProtKB-KW"/>
</dbReference>
<evidence type="ECO:0000256" key="6">
    <source>
        <dbReference type="ARBA" id="ARBA00023239"/>
    </source>
</evidence>
<name>A0A382B9C5_9ZZZZ</name>
<reference evidence="12" key="1">
    <citation type="submission" date="2018-05" db="EMBL/GenBank/DDBJ databases">
        <authorList>
            <person name="Lanie J.A."/>
            <person name="Ng W.-L."/>
            <person name="Kazmierczak K.M."/>
            <person name="Andrzejewski T.M."/>
            <person name="Davidsen T.M."/>
            <person name="Wayne K.J."/>
            <person name="Tettelin H."/>
            <person name="Glass J.I."/>
            <person name="Rusch D."/>
            <person name="Podicherti R."/>
            <person name="Tsui H.-C.T."/>
            <person name="Winkler M.E."/>
        </authorList>
    </citation>
    <scope>NUCLEOTIDE SEQUENCE</scope>
</reference>
<sequence>MELKPTFEEFRSQVTGAGVLPVWREFLFDVDTAVTAYAKLRQPPFGFLLESVVGGDQWARYTFLGTDPCQAWRLHEGRAELWTPSDGWTPITTDDPLADLDERLRARQPLVAEGLPRLWGGAVGYFGYDVVRQIERLPGPPADDLDLPDGLFAFMDLVLAIDNLLGRAMAIATVEVEPGLHDSELRSRYDAAADRTLDVVTRLGKAPSPDPLELGPEPEVDPGFSSSMSRQEFEARVERVREYIFAGDVFQVVLSQRLEMPFTAEPFDLYRALRSVNPSPYLYFLELDGFSLVGSSPEVLVRAEDGVVTVRPIAGTRPRGSTPEEDRAL</sequence>